<dbReference type="RefSeq" id="WP_156322777.1">
    <property type="nucleotide sequence ID" value="NZ_CP009220.1"/>
</dbReference>
<gene>
    <name evidence="1" type="ORF">CDES_06520</name>
</gene>
<accession>A0A0M5IR27</accession>
<protein>
    <submittedName>
        <fullName evidence="1">Putative membrane protein</fullName>
    </submittedName>
</protein>
<reference evidence="1 2" key="1">
    <citation type="submission" date="2014-08" db="EMBL/GenBank/DDBJ databases">
        <title>Complete genome sequence of Corynebacterium deserti GIMN1.010 (=DSM 45689), isolated from desert sand in western China.</title>
        <authorList>
            <person name="Ruckert C."/>
            <person name="Albersmeier A."/>
            <person name="Kalinowski J."/>
        </authorList>
    </citation>
    <scope>NUCLEOTIDE SEQUENCE [LARGE SCALE GENOMIC DNA]</scope>
    <source>
        <strain evidence="1 2">GIMN1.010</strain>
    </source>
</reference>
<evidence type="ECO:0000313" key="2">
    <source>
        <dbReference type="Proteomes" id="UP000068067"/>
    </source>
</evidence>
<evidence type="ECO:0000313" key="1">
    <source>
        <dbReference type="EMBL" id="ALC05724.1"/>
    </source>
</evidence>
<organism evidence="1 2">
    <name type="scientific">Corynebacterium deserti GIMN1.010</name>
    <dbReference type="NCBI Taxonomy" id="931089"/>
    <lineage>
        <taxon>Bacteria</taxon>
        <taxon>Bacillati</taxon>
        <taxon>Actinomycetota</taxon>
        <taxon>Actinomycetes</taxon>
        <taxon>Mycobacteriales</taxon>
        <taxon>Corynebacteriaceae</taxon>
        <taxon>Corynebacterium</taxon>
    </lineage>
</organism>
<dbReference type="KEGG" id="cdx:CDES_06520"/>
<proteinExistence type="predicted"/>
<dbReference type="Proteomes" id="UP000068067">
    <property type="component" value="Chromosome"/>
</dbReference>
<dbReference type="EMBL" id="CP009220">
    <property type="protein sequence ID" value="ALC05724.1"/>
    <property type="molecule type" value="Genomic_DNA"/>
</dbReference>
<dbReference type="PATRIC" id="fig|931089.4.peg.1323"/>
<sequence>MAFTLLGILALMFSLHAHPVAIAISAGACLWVLFFDTRAIIKDYSLKKHSI</sequence>
<keyword evidence="2" id="KW-1185">Reference proteome</keyword>
<name>A0A0M5IR27_9CORY</name>
<dbReference type="AlphaFoldDB" id="A0A0M5IR27"/>